<dbReference type="Proteomes" id="UP001314170">
    <property type="component" value="Unassembled WGS sequence"/>
</dbReference>
<comment type="caution">
    <text evidence="2">The sequence shown here is derived from an EMBL/GenBank/DDBJ whole genome shotgun (WGS) entry which is preliminary data.</text>
</comment>
<evidence type="ECO:0000313" key="2">
    <source>
        <dbReference type="EMBL" id="CAK7343680.1"/>
    </source>
</evidence>
<feature type="region of interest" description="Disordered" evidence="1">
    <location>
        <begin position="70"/>
        <end position="98"/>
    </location>
</feature>
<gene>
    <name evidence="2" type="ORF">DCAF_LOCUS17434</name>
</gene>
<evidence type="ECO:0000313" key="3">
    <source>
        <dbReference type="Proteomes" id="UP001314170"/>
    </source>
</evidence>
<evidence type="ECO:0000256" key="1">
    <source>
        <dbReference type="SAM" id="MobiDB-lite"/>
    </source>
</evidence>
<protein>
    <submittedName>
        <fullName evidence="2">Uncharacterized protein</fullName>
    </submittedName>
</protein>
<feature type="region of interest" description="Disordered" evidence="1">
    <location>
        <begin position="14"/>
        <end position="33"/>
    </location>
</feature>
<organism evidence="2 3">
    <name type="scientific">Dovyalis caffra</name>
    <dbReference type="NCBI Taxonomy" id="77055"/>
    <lineage>
        <taxon>Eukaryota</taxon>
        <taxon>Viridiplantae</taxon>
        <taxon>Streptophyta</taxon>
        <taxon>Embryophyta</taxon>
        <taxon>Tracheophyta</taxon>
        <taxon>Spermatophyta</taxon>
        <taxon>Magnoliopsida</taxon>
        <taxon>eudicotyledons</taxon>
        <taxon>Gunneridae</taxon>
        <taxon>Pentapetalae</taxon>
        <taxon>rosids</taxon>
        <taxon>fabids</taxon>
        <taxon>Malpighiales</taxon>
        <taxon>Salicaceae</taxon>
        <taxon>Flacourtieae</taxon>
        <taxon>Dovyalis</taxon>
    </lineage>
</organism>
<sequence>MFLPHRATLGAMASSTIRAMPSNSSNDKSSPLPTTIPSLCVFHSLTFQSTSSTRKGREESNIQRMVPAWKLRAATPRPIKKEGEPRATDSPKLQKEGNWANFGRGAVCALQIR</sequence>
<reference evidence="2 3" key="1">
    <citation type="submission" date="2024-01" db="EMBL/GenBank/DDBJ databases">
        <authorList>
            <person name="Waweru B."/>
        </authorList>
    </citation>
    <scope>NUCLEOTIDE SEQUENCE [LARGE SCALE GENOMIC DNA]</scope>
</reference>
<proteinExistence type="predicted"/>
<keyword evidence="3" id="KW-1185">Reference proteome</keyword>
<dbReference type="EMBL" id="CAWUPB010001160">
    <property type="protein sequence ID" value="CAK7343680.1"/>
    <property type="molecule type" value="Genomic_DNA"/>
</dbReference>
<feature type="compositionally biased region" description="Basic and acidic residues" evidence="1">
    <location>
        <begin position="79"/>
        <end position="95"/>
    </location>
</feature>
<dbReference type="AlphaFoldDB" id="A0AAV1S3K0"/>
<name>A0AAV1S3K0_9ROSI</name>
<accession>A0AAV1S3K0</accession>